<feature type="transmembrane region" description="Helical" evidence="6">
    <location>
        <begin position="217"/>
        <end position="242"/>
    </location>
</feature>
<dbReference type="InterPro" id="IPR049555">
    <property type="entry name" value="GDT1-like_CS"/>
</dbReference>
<evidence type="ECO:0000313" key="7">
    <source>
        <dbReference type="EMBL" id="OLL26227.1"/>
    </source>
</evidence>
<evidence type="ECO:0000256" key="5">
    <source>
        <dbReference type="ARBA" id="ARBA00023136"/>
    </source>
</evidence>
<dbReference type="GO" id="GO:0032472">
    <property type="term" value="P:Golgi calcium ion transport"/>
    <property type="evidence" value="ECO:0007669"/>
    <property type="project" value="TreeGrafter"/>
</dbReference>
<evidence type="ECO:0000256" key="3">
    <source>
        <dbReference type="ARBA" id="ARBA00022692"/>
    </source>
</evidence>
<dbReference type="OMA" id="ILGHAIC"/>
<dbReference type="Pfam" id="PF01169">
    <property type="entry name" value="GDT1"/>
    <property type="match status" value="2"/>
</dbReference>
<feature type="transmembrane region" description="Helical" evidence="6">
    <location>
        <begin position="98"/>
        <end position="117"/>
    </location>
</feature>
<feature type="transmembrane region" description="Helical" evidence="6">
    <location>
        <begin position="263"/>
        <end position="281"/>
    </location>
</feature>
<feature type="transmembrane region" description="Helical" evidence="6">
    <location>
        <begin position="179"/>
        <end position="197"/>
    </location>
</feature>
<gene>
    <name evidence="7" type="ORF">NEOLI_002584</name>
</gene>
<feature type="chain" id="PRO_5017498032" description="GDT1 family protein" evidence="6">
    <location>
        <begin position="21"/>
        <end position="286"/>
    </location>
</feature>
<evidence type="ECO:0000256" key="2">
    <source>
        <dbReference type="ARBA" id="ARBA00009190"/>
    </source>
</evidence>
<comment type="caution">
    <text evidence="7">The sequence shown here is derived from an EMBL/GenBank/DDBJ whole genome shotgun (WGS) entry which is preliminary data.</text>
</comment>
<dbReference type="InterPro" id="IPR001727">
    <property type="entry name" value="GDT1-like"/>
</dbReference>
<keyword evidence="8" id="KW-1185">Reference proteome</keyword>
<feature type="transmembrane region" description="Helical" evidence="6">
    <location>
        <begin position="71"/>
        <end position="92"/>
    </location>
</feature>
<sequence length="286" mass="31085">MFRMSPFIPLGLLFIMCVAGDSTSYEGSEDGTGLDSPLHSFVVSLTLSILSELGDKTFIIAALLAMSNPRLSVFAGAFCSLIIMTILSAILGHSVTALIPKSFTSSLAGLLFLVFAFKLSREARKMRGEEIMEEIHEVELELQGRESSDLEHGVQVSLSSDSSSKIWIFNRVAESLRNLADILFSPVFVQAFIMTFLGEWGDRSQIATIAMAAGQDYYWVIMGTVCGHGLCTSIAVLGGRLVASKISVRTGSFQFLKQVTHELVTMGGAVMFALFGIIYLYDGFSL</sequence>
<dbReference type="GO" id="GO:0010486">
    <property type="term" value="F:manganese:proton antiporter activity"/>
    <property type="evidence" value="ECO:0007669"/>
    <property type="project" value="EnsemblFungi"/>
</dbReference>
<dbReference type="Proteomes" id="UP000186594">
    <property type="component" value="Unassembled WGS sequence"/>
</dbReference>
<dbReference type="PROSITE" id="PS01214">
    <property type="entry name" value="UPF0016"/>
    <property type="match status" value="1"/>
</dbReference>
<evidence type="ECO:0000256" key="6">
    <source>
        <dbReference type="RuleBase" id="RU365102"/>
    </source>
</evidence>
<name>A0A1U7LU86_NEOID</name>
<proteinExistence type="inferred from homology"/>
<feature type="transmembrane region" description="Helical" evidence="6">
    <location>
        <begin position="43"/>
        <end position="64"/>
    </location>
</feature>
<organism evidence="7 8">
    <name type="scientific">Neolecta irregularis (strain DAH-3)</name>
    <dbReference type="NCBI Taxonomy" id="1198029"/>
    <lineage>
        <taxon>Eukaryota</taxon>
        <taxon>Fungi</taxon>
        <taxon>Dikarya</taxon>
        <taxon>Ascomycota</taxon>
        <taxon>Taphrinomycotina</taxon>
        <taxon>Neolectales</taxon>
        <taxon>Neolectaceae</taxon>
        <taxon>Neolecta</taxon>
    </lineage>
</organism>
<feature type="signal peptide" evidence="6">
    <location>
        <begin position="1"/>
        <end position="20"/>
    </location>
</feature>
<comment type="similarity">
    <text evidence="2 6">Belongs to the GDT1 family.</text>
</comment>
<dbReference type="GO" id="GO:0005797">
    <property type="term" value="C:Golgi medial cisterna"/>
    <property type="evidence" value="ECO:0007669"/>
    <property type="project" value="EnsemblFungi"/>
</dbReference>
<dbReference type="OrthoDB" id="442680at2759"/>
<dbReference type="GO" id="GO:0005801">
    <property type="term" value="C:cis-Golgi network"/>
    <property type="evidence" value="ECO:0007669"/>
    <property type="project" value="EnsemblFungi"/>
</dbReference>
<dbReference type="EMBL" id="LXFE01000215">
    <property type="protein sequence ID" value="OLL26227.1"/>
    <property type="molecule type" value="Genomic_DNA"/>
</dbReference>
<keyword evidence="3 6" id="KW-0812">Transmembrane</keyword>
<dbReference type="GO" id="GO:0030026">
    <property type="term" value="P:intracellular manganese ion homeostasis"/>
    <property type="evidence" value="ECO:0007669"/>
    <property type="project" value="EnsemblFungi"/>
</dbReference>
<comment type="subcellular location">
    <subcellularLocation>
        <location evidence="1 6">Membrane</location>
        <topology evidence="1 6">Multi-pass membrane protein</topology>
    </subcellularLocation>
</comment>
<dbReference type="PANTHER" id="PTHR12608">
    <property type="entry name" value="TRANSMEMBRANE PROTEIN HTP-1 RELATED"/>
    <property type="match status" value="1"/>
</dbReference>
<reference evidence="7 8" key="1">
    <citation type="submission" date="2016-04" db="EMBL/GenBank/DDBJ databases">
        <title>Evolutionary innovation and constraint leading to complex multicellularity in the Ascomycota.</title>
        <authorList>
            <person name="Cisse O."/>
            <person name="Nguyen A."/>
            <person name="Hewitt D.A."/>
            <person name="Jedd G."/>
            <person name="Stajich J.E."/>
        </authorList>
    </citation>
    <scope>NUCLEOTIDE SEQUENCE [LARGE SCALE GENOMIC DNA]</scope>
    <source>
        <strain evidence="7 8">DAH-3</strain>
    </source>
</reference>
<dbReference type="STRING" id="1198029.A0A1U7LU86"/>
<protein>
    <recommendedName>
        <fullName evidence="6">GDT1 family protein</fullName>
    </recommendedName>
</protein>
<dbReference type="GO" id="GO:0015369">
    <property type="term" value="F:calcium:proton antiporter activity"/>
    <property type="evidence" value="ECO:0007669"/>
    <property type="project" value="EnsemblFungi"/>
</dbReference>
<evidence type="ECO:0000256" key="4">
    <source>
        <dbReference type="ARBA" id="ARBA00022989"/>
    </source>
</evidence>
<evidence type="ECO:0000313" key="8">
    <source>
        <dbReference type="Proteomes" id="UP000186594"/>
    </source>
</evidence>
<keyword evidence="5 6" id="KW-0472">Membrane</keyword>
<keyword evidence="4 6" id="KW-1133">Transmembrane helix</keyword>
<evidence type="ECO:0000256" key="1">
    <source>
        <dbReference type="ARBA" id="ARBA00004141"/>
    </source>
</evidence>
<dbReference type="AlphaFoldDB" id="A0A1U7LU86"/>
<accession>A0A1U7LU86</accession>
<dbReference type="PANTHER" id="PTHR12608:SF1">
    <property type="entry name" value="TRANSMEMBRANE PROTEIN 165"/>
    <property type="match status" value="1"/>
</dbReference>
<dbReference type="GO" id="GO:0000329">
    <property type="term" value="C:fungal-type vacuole membrane"/>
    <property type="evidence" value="ECO:0007669"/>
    <property type="project" value="TreeGrafter"/>
</dbReference>
<keyword evidence="6" id="KW-0732">Signal</keyword>
<dbReference type="GO" id="GO:0032468">
    <property type="term" value="P:Golgi calcium ion homeostasis"/>
    <property type="evidence" value="ECO:0007669"/>
    <property type="project" value="EnsemblFungi"/>
</dbReference>